<name>A0AAV7S7F3_PLEWA</name>
<dbReference type="EMBL" id="JANPWB010000008">
    <property type="protein sequence ID" value="KAJ1160726.1"/>
    <property type="molecule type" value="Genomic_DNA"/>
</dbReference>
<protein>
    <submittedName>
        <fullName evidence="2">Uncharacterized protein</fullName>
    </submittedName>
</protein>
<evidence type="ECO:0000313" key="2">
    <source>
        <dbReference type="EMBL" id="KAJ1160726.1"/>
    </source>
</evidence>
<feature type="compositionally biased region" description="Polar residues" evidence="1">
    <location>
        <begin position="68"/>
        <end position="81"/>
    </location>
</feature>
<dbReference type="Proteomes" id="UP001066276">
    <property type="component" value="Chromosome 4_2"/>
</dbReference>
<keyword evidence="3" id="KW-1185">Reference proteome</keyword>
<organism evidence="2 3">
    <name type="scientific">Pleurodeles waltl</name>
    <name type="common">Iberian ribbed newt</name>
    <dbReference type="NCBI Taxonomy" id="8319"/>
    <lineage>
        <taxon>Eukaryota</taxon>
        <taxon>Metazoa</taxon>
        <taxon>Chordata</taxon>
        <taxon>Craniata</taxon>
        <taxon>Vertebrata</taxon>
        <taxon>Euteleostomi</taxon>
        <taxon>Amphibia</taxon>
        <taxon>Batrachia</taxon>
        <taxon>Caudata</taxon>
        <taxon>Salamandroidea</taxon>
        <taxon>Salamandridae</taxon>
        <taxon>Pleurodelinae</taxon>
        <taxon>Pleurodeles</taxon>
    </lineage>
</organism>
<comment type="caution">
    <text evidence="2">The sequence shown here is derived from an EMBL/GenBank/DDBJ whole genome shotgun (WGS) entry which is preliminary data.</text>
</comment>
<reference evidence="2" key="1">
    <citation type="journal article" date="2022" name="bioRxiv">
        <title>Sequencing and chromosome-scale assembly of the giantPleurodeles waltlgenome.</title>
        <authorList>
            <person name="Brown T."/>
            <person name="Elewa A."/>
            <person name="Iarovenko S."/>
            <person name="Subramanian E."/>
            <person name="Araus A.J."/>
            <person name="Petzold A."/>
            <person name="Susuki M."/>
            <person name="Suzuki K.-i.T."/>
            <person name="Hayashi T."/>
            <person name="Toyoda A."/>
            <person name="Oliveira C."/>
            <person name="Osipova E."/>
            <person name="Leigh N.D."/>
            <person name="Simon A."/>
            <person name="Yun M.H."/>
        </authorList>
    </citation>
    <scope>NUCLEOTIDE SEQUENCE</scope>
    <source>
        <strain evidence="2">20211129_DDA</strain>
        <tissue evidence="2">Liver</tissue>
    </source>
</reference>
<feature type="region of interest" description="Disordered" evidence="1">
    <location>
        <begin position="67"/>
        <end position="106"/>
    </location>
</feature>
<accession>A0AAV7S7F3</accession>
<feature type="region of interest" description="Disordered" evidence="1">
    <location>
        <begin position="116"/>
        <end position="135"/>
    </location>
</feature>
<evidence type="ECO:0000256" key="1">
    <source>
        <dbReference type="SAM" id="MobiDB-lite"/>
    </source>
</evidence>
<sequence>MPHCSSGGPTVLLVRERPSSATHSRSVQPHHLASFLWDSGGRGSEGTAPSISYYLGVVLAGRAGTKGAATSASPLGATSPQAVPVPPGAEDPDTPRAKRPRSLTVPAPLGIRLDEFSRVSPSEDPGEASPAALPRLRRLSCSNVRSGSRAPGQSIRRLPSKARPGLRAGPFLGLHGTPDLWIQAGRLREAPRQPPPFRMGFKEVLFSGWFRTDDGGVQSTLRVRPPS</sequence>
<evidence type="ECO:0000313" key="3">
    <source>
        <dbReference type="Proteomes" id="UP001066276"/>
    </source>
</evidence>
<proteinExistence type="predicted"/>
<gene>
    <name evidence="2" type="ORF">NDU88_001219</name>
</gene>
<dbReference type="AlphaFoldDB" id="A0AAV7S7F3"/>
<feature type="region of interest" description="Disordered" evidence="1">
    <location>
        <begin position="142"/>
        <end position="164"/>
    </location>
</feature>